<dbReference type="Pfam" id="PF13476">
    <property type="entry name" value="AAA_23"/>
    <property type="match status" value="1"/>
</dbReference>
<dbReference type="InterPro" id="IPR038729">
    <property type="entry name" value="Rad50/SbcC_AAA"/>
</dbReference>
<dbReference type="SMART" id="SM00382">
    <property type="entry name" value="AAA"/>
    <property type="match status" value="1"/>
</dbReference>
<keyword evidence="2" id="KW-0813">Transport</keyword>
<dbReference type="OrthoDB" id="9784297at2"/>
<dbReference type="Gene3D" id="3.40.50.300">
    <property type="entry name" value="P-loop containing nucleotide triphosphate hydrolases"/>
    <property type="match status" value="2"/>
</dbReference>
<sequence length="250" mass="28049">MDSPQFLNRVTLMRDDVPTFETYPFSLPLIRSMETVELHPRITFFVGENGSGKSTLLEAIAMALGFNAEGGGRNFTFSTRASHSGLHDYLRIARGVRKPRTGYFLRAESFFNVATEIERLDGGPSGQIMSYYGGRSLHEQSHGEAFLALMTNRFSNDGLYVLDEPEAALSPARQMAALARMHELVCKGSQFVIATHSPILMAYPDSLIYACSEEGINPVDYRDTEHYRITREFLVNPEPMLRILLSDEPL</sequence>
<evidence type="ECO:0000256" key="4">
    <source>
        <dbReference type="ARBA" id="ARBA00022496"/>
    </source>
</evidence>
<evidence type="ECO:0000256" key="6">
    <source>
        <dbReference type="ARBA" id="ARBA00023065"/>
    </source>
</evidence>
<comment type="subcellular location">
    <subcellularLocation>
        <location evidence="1">Cell membrane</location>
        <topology evidence="1">Peripheral membrane protein</topology>
    </subcellularLocation>
</comment>
<evidence type="ECO:0000256" key="5">
    <source>
        <dbReference type="ARBA" id="ARBA00023004"/>
    </source>
</evidence>
<evidence type="ECO:0000313" key="9">
    <source>
        <dbReference type="EMBL" id="ORB59671.1"/>
    </source>
</evidence>
<proteinExistence type="predicted"/>
<dbReference type="EMBL" id="MVII01000006">
    <property type="protein sequence ID" value="ORB59671.1"/>
    <property type="molecule type" value="Genomic_DNA"/>
</dbReference>
<dbReference type="Pfam" id="PF13304">
    <property type="entry name" value="AAA_21"/>
    <property type="match status" value="1"/>
</dbReference>
<evidence type="ECO:0000256" key="2">
    <source>
        <dbReference type="ARBA" id="ARBA00022448"/>
    </source>
</evidence>
<dbReference type="GO" id="GO:0006302">
    <property type="term" value="P:double-strand break repair"/>
    <property type="evidence" value="ECO:0007669"/>
    <property type="project" value="InterPro"/>
</dbReference>
<protein>
    <submittedName>
        <fullName evidence="9">AAA family ATPase</fullName>
    </submittedName>
</protein>
<keyword evidence="4" id="KW-0410">Iron transport</keyword>
<dbReference type="PANTHER" id="PTHR42771:SF2">
    <property type="entry name" value="IRON(3+)-HYDROXAMATE IMPORT ATP-BINDING PROTEIN FHUC"/>
    <property type="match status" value="1"/>
</dbReference>
<dbReference type="GO" id="GO:0005886">
    <property type="term" value="C:plasma membrane"/>
    <property type="evidence" value="ECO:0007669"/>
    <property type="project" value="UniProtKB-SubCell"/>
</dbReference>
<evidence type="ECO:0000259" key="8">
    <source>
        <dbReference type="SMART" id="SM00382"/>
    </source>
</evidence>
<dbReference type="Proteomes" id="UP000192434">
    <property type="component" value="Unassembled WGS sequence"/>
</dbReference>
<dbReference type="AlphaFoldDB" id="A0A1X0JA98"/>
<dbReference type="GO" id="GO:0006826">
    <property type="term" value="P:iron ion transport"/>
    <property type="evidence" value="ECO:0007669"/>
    <property type="project" value="UniProtKB-KW"/>
</dbReference>
<gene>
    <name evidence="9" type="ORF">BST43_06670</name>
</gene>
<dbReference type="InterPro" id="IPR003593">
    <property type="entry name" value="AAA+_ATPase"/>
</dbReference>
<dbReference type="GO" id="GO:0016887">
    <property type="term" value="F:ATP hydrolysis activity"/>
    <property type="evidence" value="ECO:0007669"/>
    <property type="project" value="InterPro"/>
</dbReference>
<feature type="domain" description="AAA+ ATPase" evidence="8">
    <location>
        <begin position="39"/>
        <end position="214"/>
    </location>
</feature>
<evidence type="ECO:0000256" key="3">
    <source>
        <dbReference type="ARBA" id="ARBA00022475"/>
    </source>
</evidence>
<keyword evidence="3" id="KW-1003">Cell membrane</keyword>
<accession>A0A1X0JA98</accession>
<dbReference type="PANTHER" id="PTHR42771">
    <property type="entry name" value="IRON(3+)-HYDROXAMATE IMPORT ATP-BINDING PROTEIN FHUC"/>
    <property type="match status" value="1"/>
</dbReference>
<keyword evidence="7" id="KW-0472">Membrane</keyword>
<keyword evidence="6" id="KW-0406">Ion transport</keyword>
<name>A0A1X0JA98_9MYCO</name>
<evidence type="ECO:0000256" key="7">
    <source>
        <dbReference type="ARBA" id="ARBA00023136"/>
    </source>
</evidence>
<dbReference type="InterPro" id="IPR051535">
    <property type="entry name" value="Siderophore_ABC-ATPase"/>
</dbReference>
<keyword evidence="5" id="KW-0408">Iron</keyword>
<dbReference type="SUPFAM" id="SSF52540">
    <property type="entry name" value="P-loop containing nucleoside triphosphate hydrolases"/>
    <property type="match status" value="1"/>
</dbReference>
<comment type="caution">
    <text evidence="9">The sequence shown here is derived from an EMBL/GenBank/DDBJ whole genome shotgun (WGS) entry which is preliminary data.</text>
</comment>
<organism evidence="9 10">
    <name type="scientific">Mycobacteroides saopaulense</name>
    <dbReference type="NCBI Taxonomy" id="1578165"/>
    <lineage>
        <taxon>Bacteria</taxon>
        <taxon>Bacillati</taxon>
        <taxon>Actinomycetota</taxon>
        <taxon>Actinomycetes</taxon>
        <taxon>Mycobacteriales</taxon>
        <taxon>Mycobacteriaceae</taxon>
        <taxon>Mycobacteroides</taxon>
    </lineage>
</organism>
<reference evidence="9 10" key="1">
    <citation type="submission" date="2016-12" db="EMBL/GenBank/DDBJ databases">
        <title>The new phylogeny of genus Mycobacterium.</title>
        <authorList>
            <person name="Tortoli E."/>
            <person name="Trovato A."/>
            <person name="Cirillo D.M."/>
        </authorList>
    </citation>
    <scope>NUCLEOTIDE SEQUENCE [LARGE SCALE GENOMIC DNA]</scope>
    <source>
        <strain evidence="9 10">CCUG 66554</strain>
    </source>
</reference>
<dbReference type="InterPro" id="IPR003959">
    <property type="entry name" value="ATPase_AAA_core"/>
</dbReference>
<evidence type="ECO:0000256" key="1">
    <source>
        <dbReference type="ARBA" id="ARBA00004202"/>
    </source>
</evidence>
<evidence type="ECO:0000313" key="10">
    <source>
        <dbReference type="Proteomes" id="UP000192434"/>
    </source>
</evidence>
<dbReference type="InterPro" id="IPR027417">
    <property type="entry name" value="P-loop_NTPase"/>
</dbReference>